<dbReference type="PROSITE" id="PS00198">
    <property type="entry name" value="4FE4S_FER_1"/>
    <property type="match status" value="2"/>
</dbReference>
<dbReference type="PROSITE" id="PS51379">
    <property type="entry name" value="4FE4S_FER_2"/>
    <property type="match status" value="2"/>
</dbReference>
<keyword evidence="6" id="KW-0004">4Fe-4S</keyword>
<comment type="cofactor">
    <cofactor evidence="17">
        <name>[2Fe-2S] cluster</name>
        <dbReference type="ChEBI" id="CHEBI:190135"/>
    </cofactor>
</comment>
<dbReference type="SUPFAM" id="SSF50692">
    <property type="entry name" value="ADC-like"/>
    <property type="match status" value="1"/>
</dbReference>
<dbReference type="CDD" id="cd02790">
    <property type="entry name" value="MopB_CT_Formate-Dh_H"/>
    <property type="match status" value="1"/>
</dbReference>
<evidence type="ECO:0000313" key="22">
    <source>
        <dbReference type="EMBL" id="AFS79903.1"/>
    </source>
</evidence>
<accession>K0B1Q4</accession>
<keyword evidence="8" id="KW-0001">2Fe-2S</keyword>
<dbReference type="SUPFAM" id="SSF54292">
    <property type="entry name" value="2Fe-2S ferredoxin-like"/>
    <property type="match status" value="1"/>
</dbReference>
<dbReference type="FunFam" id="3.30.70.20:FF:000035">
    <property type="entry name" value="Iron hydrogenase 1"/>
    <property type="match status" value="1"/>
</dbReference>
<keyword evidence="10" id="KW-0677">Repeat</keyword>
<dbReference type="GO" id="GO:0051539">
    <property type="term" value="F:4 iron, 4 sulfur cluster binding"/>
    <property type="evidence" value="ECO:0007669"/>
    <property type="project" value="UniProtKB-KW"/>
</dbReference>
<dbReference type="Pfam" id="PF10588">
    <property type="entry name" value="NADH-G_4Fe-4S_3"/>
    <property type="match status" value="1"/>
</dbReference>
<evidence type="ECO:0000256" key="7">
    <source>
        <dbReference type="ARBA" id="ARBA00022505"/>
    </source>
</evidence>
<keyword evidence="14" id="KW-0411">Iron-sulfur</keyword>
<feature type="domain" description="4Fe-4S Mo/W bis-MGD-type" evidence="20">
    <location>
        <begin position="213"/>
        <end position="268"/>
    </location>
</feature>
<dbReference type="Gene3D" id="3.30.70.20">
    <property type="match status" value="1"/>
</dbReference>
<feature type="domain" description="4Fe-4S His(Cys)3-ligated-type" evidence="21">
    <location>
        <begin position="78"/>
        <end position="117"/>
    </location>
</feature>
<dbReference type="InterPro" id="IPR017896">
    <property type="entry name" value="4Fe4S_Fe-S-bd"/>
</dbReference>
<evidence type="ECO:0000256" key="6">
    <source>
        <dbReference type="ARBA" id="ARBA00022485"/>
    </source>
</evidence>
<evidence type="ECO:0000256" key="13">
    <source>
        <dbReference type="ARBA" id="ARBA00023004"/>
    </source>
</evidence>
<dbReference type="InterPro" id="IPR001041">
    <property type="entry name" value="2Fe-2S_ferredoxin-type"/>
</dbReference>
<comment type="cofactor">
    <cofactor evidence="2">
        <name>[4Fe-4S] cluster</name>
        <dbReference type="ChEBI" id="CHEBI:49883"/>
    </cofactor>
</comment>
<feature type="domain" description="4Fe-4S ferredoxin-type" evidence="19">
    <location>
        <begin position="176"/>
        <end position="205"/>
    </location>
</feature>
<dbReference type="InterPro" id="IPR017900">
    <property type="entry name" value="4Fe4S_Fe_S_CS"/>
</dbReference>
<dbReference type="Proteomes" id="UP000006094">
    <property type="component" value="Chromosome"/>
</dbReference>
<evidence type="ECO:0000256" key="4">
    <source>
        <dbReference type="ARBA" id="ARBA00005404"/>
    </source>
</evidence>
<dbReference type="Gene3D" id="2.40.40.20">
    <property type="match status" value="1"/>
</dbReference>
<dbReference type="STRING" id="1128398.Curi_c29370"/>
<dbReference type="NCBIfam" id="TIGR01591">
    <property type="entry name" value="Fdh-alpha"/>
    <property type="match status" value="1"/>
</dbReference>
<dbReference type="SMART" id="SM00926">
    <property type="entry name" value="Molybdop_Fe4S4"/>
    <property type="match status" value="1"/>
</dbReference>
<dbReference type="Gene3D" id="3.40.50.740">
    <property type="match status" value="1"/>
</dbReference>
<dbReference type="InterPro" id="IPR006963">
    <property type="entry name" value="Mopterin_OxRdtase_4Fe-4S_dom"/>
</dbReference>
<dbReference type="InterPro" id="IPR054351">
    <property type="entry name" value="NADH_UbQ_OxRdtase_ferredoxin"/>
</dbReference>
<keyword evidence="11" id="KW-1278">Translocase</keyword>
<dbReference type="InterPro" id="IPR019574">
    <property type="entry name" value="NADH_UbQ_OxRdtase_Gsu_4Fe4S-bd"/>
</dbReference>
<comment type="similarity">
    <text evidence="5">In the C-terminal section; belongs to the prokaryotic molybdopterin-containing oxidoreductase family.</text>
</comment>
<proteinExistence type="inferred from homology"/>
<evidence type="ECO:0000256" key="8">
    <source>
        <dbReference type="ARBA" id="ARBA00022714"/>
    </source>
</evidence>
<evidence type="ECO:0000256" key="2">
    <source>
        <dbReference type="ARBA" id="ARBA00001966"/>
    </source>
</evidence>
<evidence type="ECO:0000256" key="11">
    <source>
        <dbReference type="ARBA" id="ARBA00022967"/>
    </source>
</evidence>
<keyword evidence="15" id="KW-0520">NAD</keyword>
<dbReference type="GO" id="GO:0046872">
    <property type="term" value="F:metal ion binding"/>
    <property type="evidence" value="ECO:0007669"/>
    <property type="project" value="UniProtKB-KW"/>
</dbReference>
<dbReference type="Pfam" id="PF22117">
    <property type="entry name" value="Fer4_Nqo3"/>
    <property type="match status" value="1"/>
</dbReference>
<dbReference type="AlphaFoldDB" id="K0B1Q4"/>
<dbReference type="PANTHER" id="PTHR43105">
    <property type="entry name" value="RESPIRATORY NITRATE REDUCTASE"/>
    <property type="match status" value="1"/>
</dbReference>
<evidence type="ECO:0000256" key="12">
    <source>
        <dbReference type="ARBA" id="ARBA00023002"/>
    </source>
</evidence>
<dbReference type="PROSITE" id="PS51839">
    <property type="entry name" value="4FE4S_HC3"/>
    <property type="match status" value="1"/>
</dbReference>
<dbReference type="CDD" id="cd02753">
    <property type="entry name" value="MopB_Formate-Dh-H"/>
    <property type="match status" value="1"/>
</dbReference>
<dbReference type="InterPro" id="IPR050123">
    <property type="entry name" value="Prok_molybdopt-oxidoreductase"/>
</dbReference>
<keyword evidence="13" id="KW-0408">Iron</keyword>
<dbReference type="RefSeq" id="WP_014969037.1">
    <property type="nucleotide sequence ID" value="NC_018664.1"/>
</dbReference>
<dbReference type="PANTHER" id="PTHR43105:SF14">
    <property type="entry name" value="FORMATE DEHYDROGENASE H"/>
    <property type="match status" value="1"/>
</dbReference>
<dbReference type="GO" id="GO:0015942">
    <property type="term" value="P:formate metabolic process"/>
    <property type="evidence" value="ECO:0007669"/>
    <property type="project" value="InterPro"/>
</dbReference>
<reference evidence="22 23" key="1">
    <citation type="journal article" date="2012" name="PLoS ONE">
        <title>The purine-utilizing bacterium Clostridium acidurici 9a: a genome-guided metabolic reconsideration.</title>
        <authorList>
            <person name="Hartwich K."/>
            <person name="Poehlein A."/>
            <person name="Daniel R."/>
        </authorList>
    </citation>
    <scope>NUCLEOTIDE SEQUENCE [LARGE SCALE GENOMIC DNA]</scope>
    <source>
        <strain evidence="23">ATCC 7906 / DSM 604 / BCRC 14475 / CIP 104303 / KCTC 5404 / NCIMB 10678 / 9a</strain>
    </source>
</reference>
<evidence type="ECO:0000256" key="15">
    <source>
        <dbReference type="ARBA" id="ARBA00023027"/>
    </source>
</evidence>
<evidence type="ECO:0000256" key="10">
    <source>
        <dbReference type="ARBA" id="ARBA00022737"/>
    </source>
</evidence>
<dbReference type="InterPro" id="IPR006656">
    <property type="entry name" value="Mopterin_OxRdtase"/>
</dbReference>
<feature type="domain" description="2Fe-2S ferredoxin-type" evidence="18">
    <location>
        <begin position="1"/>
        <end position="78"/>
    </location>
</feature>
<evidence type="ECO:0000259" key="19">
    <source>
        <dbReference type="PROSITE" id="PS51379"/>
    </source>
</evidence>
<name>K0B1Q4_GOTA9</name>
<evidence type="ECO:0000259" key="20">
    <source>
        <dbReference type="PROSITE" id="PS51669"/>
    </source>
</evidence>
<sequence length="882" mass="97715">MINITINGKKYKVNEGTTVLQACQENGIDIPTLCYDDRLEPDSSCRLCVVEVEGRKNLMTSCSLKVEEGMKIETHSEKVVKARKDVLDLLFSNHPNDCLNCGKSGECKLQNYCYEYDVKKDSYKGEKRKLPIDDSNHFYHYDPNKCVLCGKCVRICGELQGSSAIALGERGFRTSVSSGIGDSTCASCGNCVSACPVGALMPKSKEKARVWETKSTLTTCPYCGVGCQLELMTKGNTVVDSKPAKGPSNNGLVCVKGKFGYPFINHPDRLKTPLIKEKGKFREASWDEAFNLIVSKIKEIKEKHGSNALGGFTSARCTNEENYLFQKLFRAVIGTNNIDHCARLCHSSTVSGLATTLGSGAMTNSINEVLDTDVIFIIGSNTSENHPVIATKMKQANKKGAKIIVADPRRIELADKADVFLQLKPGTNIALLNGMMNYIIENELYDKDYIDKRTENFEEVKEVVRDYTPEKVAEVCGVDKDDIIKAARIYAESDKAGIYYAMGITQHTSGTNMVMAVSNLALMCGNIGKENAGVNPLRGQNNVQGACDMGGLPSDLPGYQKVFKEEIADKFEKAWGVSLPREVGMTMAEILENAKLLYIMGENPMISDPDINHVKHALEKLDFLIVQDIFLTETAEFADVVLPAASFAEKDGTFTNTERRVQRVRRAIESIGDSKPDWQILIEIMNRLGYTKRYRNVSEVMDEIASLTPQYGGISYDRIETEGLQWPCLDKDHPGTKYLYKDAIARGRGLFFPVHHVGSAETADSEYPYILTTGRVLYQYHTRTMTGRVEKLNEKVPESYIEISEITANKLGIKDGEFVKVTSRRGTIDVKAKVTDIVEEGVVFIPFHFAEGAANYLTNPKIDSAAKIPELKVAAVKIEKIS</sequence>
<evidence type="ECO:0000256" key="1">
    <source>
        <dbReference type="ARBA" id="ARBA00001942"/>
    </source>
</evidence>
<dbReference type="FunFam" id="3.40.228.10:FF:000002">
    <property type="entry name" value="Formate dehydrogenase subunit alpha"/>
    <property type="match status" value="1"/>
</dbReference>
<evidence type="ECO:0000256" key="3">
    <source>
        <dbReference type="ARBA" id="ARBA00004370"/>
    </source>
</evidence>
<dbReference type="GO" id="GO:0016020">
    <property type="term" value="C:membrane"/>
    <property type="evidence" value="ECO:0007669"/>
    <property type="project" value="UniProtKB-SubCell"/>
</dbReference>
<dbReference type="SMART" id="SM00929">
    <property type="entry name" value="NADH-G_4Fe-4S_3"/>
    <property type="match status" value="1"/>
</dbReference>
<dbReference type="SUPFAM" id="SSF54862">
    <property type="entry name" value="4Fe-4S ferredoxins"/>
    <property type="match status" value="1"/>
</dbReference>
<evidence type="ECO:0000259" key="21">
    <source>
        <dbReference type="PROSITE" id="PS51839"/>
    </source>
</evidence>
<dbReference type="PROSITE" id="PS00551">
    <property type="entry name" value="MOLYBDOPTERIN_PROK_1"/>
    <property type="match status" value="1"/>
</dbReference>
<evidence type="ECO:0000256" key="17">
    <source>
        <dbReference type="ARBA" id="ARBA00034078"/>
    </source>
</evidence>
<dbReference type="PIRSF" id="PIRSF036643">
    <property type="entry name" value="FDH_alpha"/>
    <property type="match status" value="1"/>
</dbReference>
<dbReference type="InterPro" id="IPR006657">
    <property type="entry name" value="MoPterin_dinucl-bd_dom"/>
</dbReference>
<dbReference type="Pfam" id="PF04879">
    <property type="entry name" value="Molybdop_Fe4S4"/>
    <property type="match status" value="1"/>
</dbReference>
<dbReference type="PROSITE" id="PS00490">
    <property type="entry name" value="MOLYBDOPTERIN_PROK_2"/>
    <property type="match status" value="1"/>
</dbReference>
<dbReference type="PROSITE" id="PS51085">
    <property type="entry name" value="2FE2S_FER_2"/>
    <property type="match status" value="1"/>
</dbReference>
<gene>
    <name evidence="22" type="primary">fdhF1</name>
    <name evidence="22" type="ordered locus">Curi_c29370</name>
</gene>
<dbReference type="Pfam" id="PF01568">
    <property type="entry name" value="Molydop_binding"/>
    <property type="match status" value="1"/>
</dbReference>
<dbReference type="eggNOG" id="COG3383">
    <property type="taxonomic scope" value="Bacteria"/>
</dbReference>
<dbReference type="PROSITE" id="PS51669">
    <property type="entry name" value="4FE4S_MOW_BIS_MGD"/>
    <property type="match status" value="1"/>
</dbReference>
<dbReference type="EMBL" id="CP003326">
    <property type="protein sequence ID" value="AFS79903.1"/>
    <property type="molecule type" value="Genomic_DNA"/>
</dbReference>
<keyword evidence="9" id="KW-0479">Metal-binding</keyword>
<dbReference type="InterPro" id="IPR006655">
    <property type="entry name" value="Mopterin_OxRdtase_prok_CS"/>
</dbReference>
<evidence type="ECO:0000313" key="23">
    <source>
        <dbReference type="Proteomes" id="UP000006094"/>
    </source>
</evidence>
<dbReference type="InterPro" id="IPR027467">
    <property type="entry name" value="MopterinOxRdtase_cofactor_BS"/>
</dbReference>
<dbReference type="EC" id="1.2.1.2" evidence="22"/>
<dbReference type="SUPFAM" id="SSF53706">
    <property type="entry name" value="Formate dehydrogenase/DMSO reductase, domains 1-3"/>
    <property type="match status" value="1"/>
</dbReference>
<dbReference type="Gene3D" id="3.40.228.10">
    <property type="entry name" value="Dimethylsulfoxide Reductase, domain 2"/>
    <property type="match status" value="1"/>
</dbReference>
<keyword evidence="12 22" id="KW-0560">Oxidoreductase</keyword>
<comment type="cofactor">
    <cofactor evidence="1">
        <name>Mo-bis(molybdopterin guanine dinucleotide)</name>
        <dbReference type="ChEBI" id="CHEBI:60539"/>
    </cofactor>
</comment>
<dbReference type="InterPro" id="IPR009010">
    <property type="entry name" value="Asp_de-COase-like_dom_sf"/>
</dbReference>
<comment type="subcellular location">
    <subcellularLocation>
        <location evidence="3">Membrane</location>
    </subcellularLocation>
</comment>
<dbReference type="Gene3D" id="2.20.25.90">
    <property type="entry name" value="ADC-like domains"/>
    <property type="match status" value="1"/>
</dbReference>
<dbReference type="GO" id="GO:0051537">
    <property type="term" value="F:2 iron, 2 sulfur cluster binding"/>
    <property type="evidence" value="ECO:0007669"/>
    <property type="project" value="UniProtKB-KW"/>
</dbReference>
<dbReference type="FunFam" id="2.40.40.20:FF:000005">
    <property type="entry name" value="Periplasmic nitrate reductase"/>
    <property type="match status" value="1"/>
</dbReference>
<dbReference type="Gene3D" id="3.10.20.740">
    <property type="match status" value="1"/>
</dbReference>
<dbReference type="FunFam" id="3.10.20.740:FF:000004">
    <property type="entry name" value="NADH-quinone oxidoreductase"/>
    <property type="match status" value="1"/>
</dbReference>
<evidence type="ECO:0000259" key="18">
    <source>
        <dbReference type="PROSITE" id="PS51085"/>
    </source>
</evidence>
<dbReference type="InterPro" id="IPR036010">
    <property type="entry name" value="2Fe-2S_ferredoxin-like_sf"/>
</dbReference>
<dbReference type="PATRIC" id="fig|1128398.3.peg.3007"/>
<dbReference type="HOGENOM" id="CLU_000422_4_0_9"/>
<evidence type="ECO:0000256" key="9">
    <source>
        <dbReference type="ARBA" id="ARBA00022723"/>
    </source>
</evidence>
<protein>
    <submittedName>
        <fullName evidence="22">Formate dehydrogenase H</fullName>
        <ecNumber evidence="22">1.2.1.2</ecNumber>
    </submittedName>
</protein>
<dbReference type="PROSITE" id="PS00932">
    <property type="entry name" value="MOLYBDOPTERIN_PROK_3"/>
    <property type="match status" value="1"/>
</dbReference>
<evidence type="ECO:0000256" key="14">
    <source>
        <dbReference type="ARBA" id="ARBA00023014"/>
    </source>
</evidence>
<dbReference type="InterPro" id="IPR006478">
    <property type="entry name" value="Formate_DH_asu"/>
</dbReference>
<dbReference type="Pfam" id="PF00384">
    <property type="entry name" value="Molybdopterin"/>
    <property type="match status" value="1"/>
</dbReference>
<dbReference type="GO" id="GO:0043546">
    <property type="term" value="F:molybdopterin cofactor binding"/>
    <property type="evidence" value="ECO:0007669"/>
    <property type="project" value="InterPro"/>
</dbReference>
<dbReference type="InterPro" id="IPR041924">
    <property type="entry name" value="Formate_Dh-H_N"/>
</dbReference>
<comment type="similarity">
    <text evidence="4">Belongs to the complex I 75 kDa subunit family.</text>
</comment>
<keyword evidence="23" id="KW-1185">Reference proteome</keyword>
<dbReference type="CDD" id="cd00207">
    <property type="entry name" value="fer2"/>
    <property type="match status" value="1"/>
</dbReference>
<organism evidence="22 23">
    <name type="scientific">Gottschalkia acidurici (strain ATCC 7906 / DSM 604 / BCRC 14475 / CIP 104303 / KCTC 5404 / NCIMB 10678 / 9a)</name>
    <name type="common">Clostridium acidurici</name>
    <dbReference type="NCBI Taxonomy" id="1128398"/>
    <lineage>
        <taxon>Bacteria</taxon>
        <taxon>Bacillati</taxon>
        <taxon>Bacillota</taxon>
        <taxon>Tissierellia</taxon>
        <taxon>Tissierellales</taxon>
        <taxon>Gottschalkiaceae</taxon>
        <taxon>Gottschalkia</taxon>
    </lineage>
</organism>
<evidence type="ECO:0000256" key="5">
    <source>
        <dbReference type="ARBA" id="ARBA00007023"/>
    </source>
</evidence>
<evidence type="ECO:0000256" key="16">
    <source>
        <dbReference type="ARBA" id="ARBA00023136"/>
    </source>
</evidence>
<keyword evidence="7" id="KW-0500">Molybdenum</keyword>
<dbReference type="KEGG" id="cad:Curi_c29370"/>
<dbReference type="Pfam" id="PF13510">
    <property type="entry name" value="Fer2_4"/>
    <property type="match status" value="1"/>
</dbReference>
<dbReference type="GO" id="GO:0003954">
    <property type="term" value="F:NADH dehydrogenase activity"/>
    <property type="evidence" value="ECO:0007669"/>
    <property type="project" value="TreeGrafter"/>
</dbReference>
<dbReference type="GO" id="GO:0022904">
    <property type="term" value="P:respiratory electron transport chain"/>
    <property type="evidence" value="ECO:0007669"/>
    <property type="project" value="TreeGrafter"/>
</dbReference>
<dbReference type="GO" id="GO:0008863">
    <property type="term" value="F:formate dehydrogenase (NAD+) activity"/>
    <property type="evidence" value="ECO:0007669"/>
    <property type="project" value="InterPro"/>
</dbReference>
<feature type="domain" description="4Fe-4S ferredoxin-type" evidence="19">
    <location>
        <begin position="137"/>
        <end position="170"/>
    </location>
</feature>
<dbReference type="OrthoDB" id="9803192at2"/>
<dbReference type="InterPro" id="IPR041925">
    <property type="entry name" value="CT_Formate-Dh_H"/>
</dbReference>
<keyword evidence="16" id="KW-0472">Membrane</keyword>